<evidence type="ECO:0000313" key="4">
    <source>
        <dbReference type="Proteomes" id="UP000177583"/>
    </source>
</evidence>
<dbReference type="AlphaFoldDB" id="A0A1F6GM71"/>
<comment type="similarity">
    <text evidence="1">Belongs to the transglycosylase Slt family.</text>
</comment>
<dbReference type="GO" id="GO:0008933">
    <property type="term" value="F:peptidoglycan lytic transglycosylase activity"/>
    <property type="evidence" value="ECO:0007669"/>
    <property type="project" value="InterPro"/>
</dbReference>
<protein>
    <recommendedName>
        <fullName evidence="2">Transglycosylase SLT domain-containing protein</fullName>
    </recommendedName>
</protein>
<dbReference type="InterPro" id="IPR023346">
    <property type="entry name" value="Lysozyme-like_dom_sf"/>
</dbReference>
<dbReference type="Gene3D" id="1.10.530.10">
    <property type="match status" value="1"/>
</dbReference>
<reference evidence="3 4" key="1">
    <citation type="journal article" date="2016" name="Nat. Commun.">
        <title>Thousands of microbial genomes shed light on interconnected biogeochemical processes in an aquifer system.</title>
        <authorList>
            <person name="Anantharaman K."/>
            <person name="Brown C.T."/>
            <person name="Hug L.A."/>
            <person name="Sharon I."/>
            <person name="Castelle C.J."/>
            <person name="Probst A.J."/>
            <person name="Thomas B.C."/>
            <person name="Singh A."/>
            <person name="Wilkins M.J."/>
            <person name="Karaoz U."/>
            <person name="Brodie E.L."/>
            <person name="Williams K.H."/>
            <person name="Hubbard S.S."/>
            <person name="Banfield J.F."/>
        </authorList>
    </citation>
    <scope>NUCLEOTIDE SEQUENCE [LARGE SCALE GENOMIC DNA]</scope>
</reference>
<dbReference type="PANTHER" id="PTHR37423">
    <property type="entry name" value="SOLUBLE LYTIC MUREIN TRANSGLYCOSYLASE-RELATED"/>
    <property type="match status" value="1"/>
</dbReference>
<evidence type="ECO:0000313" key="3">
    <source>
        <dbReference type="EMBL" id="OGG99203.1"/>
    </source>
</evidence>
<dbReference type="GO" id="GO:0000270">
    <property type="term" value="P:peptidoglycan metabolic process"/>
    <property type="evidence" value="ECO:0007669"/>
    <property type="project" value="InterPro"/>
</dbReference>
<dbReference type="InterPro" id="IPR000189">
    <property type="entry name" value="Transglyc_AS"/>
</dbReference>
<sequence length="218" mass="24451">MGINCYRKGLMLFFGLAISLLAEPVISHQTVYGSASPVEPKGEYEAYLPFLRQLESVHGVEPQLVLAIMKAESAYNPQAISRAGARGLMQLMPLTAQGYYQKVAILEPQDTKFFHRQLLDQPDLNILLAVQHLSDLQKAFASVKDPNRRFTLVVASYNAGFTRLRKAFGCERLTCVPHAANRISAKAFHRNIATLPYETEHYIKEVGRNFLALQTTQL</sequence>
<dbReference type="Pfam" id="PF01464">
    <property type="entry name" value="SLT"/>
    <property type="match status" value="1"/>
</dbReference>
<accession>A0A1F6GM71</accession>
<evidence type="ECO:0000259" key="2">
    <source>
        <dbReference type="Pfam" id="PF01464"/>
    </source>
</evidence>
<dbReference type="GO" id="GO:0016020">
    <property type="term" value="C:membrane"/>
    <property type="evidence" value="ECO:0007669"/>
    <property type="project" value="InterPro"/>
</dbReference>
<proteinExistence type="inferred from homology"/>
<dbReference type="Proteomes" id="UP000177583">
    <property type="component" value="Unassembled WGS sequence"/>
</dbReference>
<dbReference type="PANTHER" id="PTHR37423:SF2">
    <property type="entry name" value="MEMBRANE-BOUND LYTIC MUREIN TRANSGLYCOSYLASE C"/>
    <property type="match status" value="1"/>
</dbReference>
<feature type="domain" description="Transglycosylase SLT" evidence="2">
    <location>
        <begin position="55"/>
        <end position="168"/>
    </location>
</feature>
<name>A0A1F6GM71_9PROT</name>
<evidence type="ECO:0000256" key="1">
    <source>
        <dbReference type="ARBA" id="ARBA00007734"/>
    </source>
</evidence>
<comment type="caution">
    <text evidence="3">The sequence shown here is derived from an EMBL/GenBank/DDBJ whole genome shotgun (WGS) entry which is preliminary data.</text>
</comment>
<gene>
    <name evidence="3" type="ORF">A2557_10055</name>
</gene>
<dbReference type="EMBL" id="MFNF01000060">
    <property type="protein sequence ID" value="OGG99203.1"/>
    <property type="molecule type" value="Genomic_DNA"/>
</dbReference>
<dbReference type="InterPro" id="IPR008258">
    <property type="entry name" value="Transglycosylase_SLT_dom_1"/>
</dbReference>
<organism evidence="3 4">
    <name type="scientific">Candidatus Lambdaproteobacteria bacterium RIFOXYD2_FULL_56_26</name>
    <dbReference type="NCBI Taxonomy" id="1817773"/>
    <lineage>
        <taxon>Bacteria</taxon>
        <taxon>Pseudomonadati</taxon>
        <taxon>Pseudomonadota</taxon>
        <taxon>Candidatus Lambdaproteobacteria</taxon>
    </lineage>
</organism>
<dbReference type="SUPFAM" id="SSF53955">
    <property type="entry name" value="Lysozyme-like"/>
    <property type="match status" value="1"/>
</dbReference>
<dbReference type="PROSITE" id="PS00922">
    <property type="entry name" value="TRANSGLYCOSYLASE"/>
    <property type="match status" value="1"/>
</dbReference>